<dbReference type="InterPro" id="IPR037217">
    <property type="entry name" value="Trp/Indoleamine_2_3_dOase-like"/>
</dbReference>
<evidence type="ECO:0000313" key="8">
    <source>
        <dbReference type="EMBL" id="CAF3861118.1"/>
    </source>
</evidence>
<dbReference type="GO" id="GO:0019441">
    <property type="term" value="P:L-tryptophan catabolic process to kynurenine"/>
    <property type="evidence" value="ECO:0007669"/>
    <property type="project" value="InterPro"/>
</dbReference>
<keyword evidence="2 4" id="KW-0479">Metal-binding</keyword>
<evidence type="ECO:0000313" key="7">
    <source>
        <dbReference type="EMBL" id="CAF1054933.1"/>
    </source>
</evidence>
<feature type="binding site" description="proximal binding residue" evidence="4">
    <location>
        <position position="415"/>
    </location>
    <ligand>
        <name>heme b</name>
        <dbReference type="ChEBI" id="CHEBI:60344"/>
    </ligand>
    <ligandPart>
        <name>Fe</name>
        <dbReference type="ChEBI" id="CHEBI:18248"/>
    </ligandPart>
</feature>
<keyword evidence="3 4" id="KW-0408">Iron</keyword>
<dbReference type="GO" id="GO:0016702">
    <property type="term" value="F:oxidoreductase activity, acting on single donors with incorporation of molecular oxygen, incorporation of two atoms of oxygen"/>
    <property type="evidence" value="ECO:0007669"/>
    <property type="project" value="UniProtKB-ARBA"/>
</dbReference>
<evidence type="ECO:0000256" key="1">
    <source>
        <dbReference type="ARBA" id="ARBA00007119"/>
    </source>
</evidence>
<evidence type="ECO:0000256" key="4">
    <source>
        <dbReference type="PIRSR" id="PIRSR600898-1"/>
    </source>
</evidence>
<evidence type="ECO:0000256" key="5">
    <source>
        <dbReference type="SAM" id="MobiDB-lite"/>
    </source>
</evidence>
<evidence type="ECO:0000313" key="10">
    <source>
        <dbReference type="Proteomes" id="UP000663889"/>
    </source>
</evidence>
<dbReference type="Proteomes" id="UP000663889">
    <property type="component" value="Unassembled WGS sequence"/>
</dbReference>
<dbReference type="SUPFAM" id="SSF140959">
    <property type="entry name" value="Indolic compounds 2,3-dioxygenase-like"/>
    <property type="match status" value="1"/>
</dbReference>
<gene>
    <name evidence="9" type="ORF">FNK824_LOCUS23791</name>
    <name evidence="8" type="ORF">OTI717_LOCUS21703</name>
    <name evidence="6" type="ORF">RFH988_LOCUS14228</name>
    <name evidence="7" type="ORF">SEV965_LOCUS13538</name>
</gene>
<dbReference type="Proteomes" id="UP000663874">
    <property type="component" value="Unassembled WGS sequence"/>
</dbReference>
<keyword evidence="4" id="KW-0349">Heme</keyword>
<dbReference type="PANTHER" id="PTHR28657">
    <property type="entry name" value="INDOLEAMINE 2,3-DIOXYGENASE"/>
    <property type="match status" value="1"/>
</dbReference>
<dbReference type="Proteomes" id="UP000663823">
    <property type="component" value="Unassembled WGS sequence"/>
</dbReference>
<dbReference type="EMBL" id="CAJNOO010000652">
    <property type="protein sequence ID" value="CAF1002085.1"/>
    <property type="molecule type" value="Genomic_DNA"/>
</dbReference>
<feature type="region of interest" description="Disordered" evidence="5">
    <location>
        <begin position="439"/>
        <end position="462"/>
    </location>
</feature>
<proteinExistence type="inferred from homology"/>
<sequence length="488" mass="55780">MDVVNNERHKDTVLRHDAYTDNEDSTSLLHHAQLPCYGPELPHPSEYLLLDDNIDNSQLNKLLNRHISRLLTSYSVDINHGFLPPVDPLPQLSLSSKFACWELIMMDLSQYLHAKNIRSVILSRLNVVHVEQNDLLDEREFQRALFVLAVLSHAFVWGEKPTSTYIPSCLAIPWVELTKRACRPPVLTHSLMTLGNWKRFDIEKPIELGNIATLNCFLSGIDEANFYLVMTELECRGAKALKHMLRAQYFGSKRKVKELTSELKAIHSIQETMFATLLKIYDEVDPYIFYNRVRHFLAGWKGNPSLPDGMLYEGVSETRQFLHGASAAQSSLIAAFDVFFDVKHVSERTREFISEMRFYMPLKHRQFLEMLGADNHNINGIVKKLTSNEEGQQEKELLYAYNACIDQLIAFRNKHIQIAALYILAQTRKNADGIQLDSKKETNHTVNSNDINGKEQVETASSARGTGGTILMPFLKACRDETMVQRLN</sequence>
<name>A0A814KNL1_9BILA</name>
<dbReference type="OrthoDB" id="10262710at2759"/>
<organism evidence="7 10">
    <name type="scientific">Rotaria sordida</name>
    <dbReference type="NCBI Taxonomy" id="392033"/>
    <lineage>
        <taxon>Eukaryota</taxon>
        <taxon>Metazoa</taxon>
        <taxon>Spiralia</taxon>
        <taxon>Gnathifera</taxon>
        <taxon>Rotifera</taxon>
        <taxon>Eurotatoria</taxon>
        <taxon>Bdelloidea</taxon>
        <taxon>Philodinida</taxon>
        <taxon>Philodinidae</taxon>
        <taxon>Rotaria</taxon>
    </lineage>
</organism>
<dbReference type="Pfam" id="PF01231">
    <property type="entry name" value="IDO"/>
    <property type="match status" value="1"/>
</dbReference>
<dbReference type="Proteomes" id="UP000663882">
    <property type="component" value="Unassembled WGS sequence"/>
</dbReference>
<evidence type="ECO:0008006" key="11">
    <source>
        <dbReference type="Google" id="ProtNLM"/>
    </source>
</evidence>
<evidence type="ECO:0000313" key="6">
    <source>
        <dbReference type="EMBL" id="CAF1002085.1"/>
    </source>
</evidence>
<evidence type="ECO:0000256" key="3">
    <source>
        <dbReference type="ARBA" id="ARBA00023004"/>
    </source>
</evidence>
<dbReference type="Gene3D" id="1.20.58.480">
    <property type="match status" value="1"/>
</dbReference>
<dbReference type="EMBL" id="CAJOAX010003564">
    <property type="protein sequence ID" value="CAF3861118.1"/>
    <property type="molecule type" value="Genomic_DNA"/>
</dbReference>
<protein>
    <recommendedName>
        <fullName evidence="11">Indoleamine 2,3-dioxygenase</fullName>
    </recommendedName>
</protein>
<evidence type="ECO:0000256" key="2">
    <source>
        <dbReference type="ARBA" id="ARBA00022723"/>
    </source>
</evidence>
<comment type="similarity">
    <text evidence="1">Belongs to the indoleamine 2,3-dioxygenase family.</text>
</comment>
<dbReference type="AlphaFoldDB" id="A0A814KNL1"/>
<dbReference type="InterPro" id="IPR000898">
    <property type="entry name" value="Indolamine_dOase"/>
</dbReference>
<comment type="caution">
    <text evidence="7">The sequence shown here is derived from an EMBL/GenBank/DDBJ whole genome shotgun (WGS) entry which is preliminary data.</text>
</comment>
<dbReference type="EMBL" id="CAJNOU010000643">
    <property type="protein sequence ID" value="CAF1054933.1"/>
    <property type="molecule type" value="Genomic_DNA"/>
</dbReference>
<dbReference type="GO" id="GO:0046872">
    <property type="term" value="F:metal ion binding"/>
    <property type="evidence" value="ECO:0007669"/>
    <property type="project" value="UniProtKB-KW"/>
</dbReference>
<accession>A0A814KNL1</accession>
<dbReference type="GO" id="GO:0020037">
    <property type="term" value="F:heme binding"/>
    <property type="evidence" value="ECO:0007669"/>
    <property type="project" value="InterPro"/>
</dbReference>
<evidence type="ECO:0000313" key="9">
    <source>
        <dbReference type="EMBL" id="CAF3961270.1"/>
    </source>
</evidence>
<dbReference type="EMBL" id="CAJOBE010005118">
    <property type="protein sequence ID" value="CAF3961270.1"/>
    <property type="molecule type" value="Genomic_DNA"/>
</dbReference>
<reference evidence="7" key="1">
    <citation type="submission" date="2021-02" db="EMBL/GenBank/DDBJ databases">
        <authorList>
            <person name="Nowell W R."/>
        </authorList>
    </citation>
    <scope>NUCLEOTIDE SEQUENCE</scope>
</reference>
<dbReference type="PANTHER" id="PTHR28657:SF5">
    <property type="entry name" value="INDOLEAMINE 2,3-DIOXYGENASE"/>
    <property type="match status" value="1"/>
</dbReference>